<reference evidence="3 4" key="1">
    <citation type="submission" date="2018-05" db="EMBL/GenBank/DDBJ databases">
        <title>Genomic Encyclopedia of Type Strains, Phase IV (KMG-IV): sequencing the most valuable type-strain genomes for metagenomic binning, comparative biology and taxonomic classification.</title>
        <authorList>
            <person name="Goeker M."/>
        </authorList>
    </citation>
    <scope>NUCLEOTIDE SEQUENCE [LARGE SCALE GENOMIC DNA]</scope>
    <source>
        <strain evidence="3 4">DSM 26006</strain>
    </source>
</reference>
<keyword evidence="2" id="KW-1133">Transmembrane helix</keyword>
<protein>
    <submittedName>
        <fullName evidence="3">Small Trp-rich protein</fullName>
    </submittedName>
</protein>
<dbReference type="RefSeq" id="WP_019375432.1">
    <property type="nucleotide sequence ID" value="NZ_ALEE01000831.1"/>
</dbReference>
<keyword evidence="4" id="KW-1185">Reference proteome</keyword>
<dbReference type="AlphaFoldDB" id="A0A317RF62"/>
<evidence type="ECO:0000313" key="3">
    <source>
        <dbReference type="EMBL" id="PWW48854.1"/>
    </source>
</evidence>
<sequence>MYVLLLGLLLTALKYLEVDPVAQWAWWWVLSPFAVTAVWWAWSDASGRTKRKAMEKMDRRKAERLQKQKEALGMGPRRRR</sequence>
<dbReference type="Proteomes" id="UP000246483">
    <property type="component" value="Unassembled WGS sequence"/>
</dbReference>
<evidence type="ECO:0000256" key="2">
    <source>
        <dbReference type="SAM" id="Phobius"/>
    </source>
</evidence>
<dbReference type="OrthoDB" id="8689816at2"/>
<dbReference type="EMBL" id="QGUB01000001">
    <property type="protein sequence ID" value="PWW48854.1"/>
    <property type="molecule type" value="Genomic_DNA"/>
</dbReference>
<feature type="transmembrane region" description="Helical" evidence="2">
    <location>
        <begin position="24"/>
        <end position="42"/>
    </location>
</feature>
<organism evidence="3 4">
    <name type="scientific">Melaminivora alkalimesophila</name>
    <dbReference type="NCBI Taxonomy" id="1165852"/>
    <lineage>
        <taxon>Bacteria</taxon>
        <taxon>Pseudomonadati</taxon>
        <taxon>Pseudomonadota</taxon>
        <taxon>Betaproteobacteria</taxon>
        <taxon>Burkholderiales</taxon>
        <taxon>Comamonadaceae</taxon>
        <taxon>Melaminivora</taxon>
    </lineage>
</organism>
<gene>
    <name evidence="3" type="ORF">DFR36_101363</name>
</gene>
<keyword evidence="2" id="KW-0812">Transmembrane</keyword>
<feature type="compositionally biased region" description="Basic and acidic residues" evidence="1">
    <location>
        <begin position="58"/>
        <end position="70"/>
    </location>
</feature>
<evidence type="ECO:0000313" key="4">
    <source>
        <dbReference type="Proteomes" id="UP000246483"/>
    </source>
</evidence>
<accession>A0A317RF62</accession>
<proteinExistence type="predicted"/>
<evidence type="ECO:0000256" key="1">
    <source>
        <dbReference type="SAM" id="MobiDB-lite"/>
    </source>
</evidence>
<name>A0A317RF62_9BURK</name>
<comment type="caution">
    <text evidence="3">The sequence shown here is derived from an EMBL/GenBank/DDBJ whole genome shotgun (WGS) entry which is preliminary data.</text>
</comment>
<feature type="region of interest" description="Disordered" evidence="1">
    <location>
        <begin position="58"/>
        <end position="80"/>
    </location>
</feature>
<dbReference type="NCBIfam" id="TIGR04438">
    <property type="entry name" value="small_Trp_rich"/>
    <property type="match status" value="1"/>
</dbReference>
<dbReference type="InterPro" id="IPR031044">
    <property type="entry name" value="Small_Trp_rich"/>
</dbReference>
<keyword evidence="2" id="KW-0472">Membrane</keyword>